<proteinExistence type="predicted"/>
<dbReference type="AlphaFoldDB" id="A0A370MZ98"/>
<protein>
    <submittedName>
        <fullName evidence="1">Uncharacterized protein</fullName>
    </submittedName>
</protein>
<accession>A0A370MZ98</accession>
<name>A0A370MZ98_9BURK</name>
<reference evidence="2" key="1">
    <citation type="submission" date="2018-05" db="EMBL/GenBank/DDBJ databases">
        <authorList>
            <person name="Feng T."/>
        </authorList>
    </citation>
    <scope>NUCLEOTIDE SEQUENCE [LARGE SCALE GENOMIC DNA]</scope>
    <source>
        <strain evidence="2">S27</strain>
    </source>
</reference>
<gene>
    <name evidence="1" type="ORF">DLM46_32420</name>
</gene>
<keyword evidence="2" id="KW-1185">Reference proteome</keyword>
<dbReference type="Proteomes" id="UP000254875">
    <property type="component" value="Unassembled WGS sequence"/>
</dbReference>
<dbReference type="EMBL" id="QHKS01000031">
    <property type="protein sequence ID" value="RDJ98701.1"/>
    <property type="molecule type" value="Genomic_DNA"/>
</dbReference>
<evidence type="ECO:0000313" key="2">
    <source>
        <dbReference type="Proteomes" id="UP000254875"/>
    </source>
</evidence>
<sequence>MTNMYEAMTDKLIDVLDDLPQAVAQTHRHGEVREVASALDAIANTVASHSTDAASTEAQAGRVVVDGFRAAAQLCRGAIEQ</sequence>
<comment type="caution">
    <text evidence="1">The sequence shown here is derived from an EMBL/GenBank/DDBJ whole genome shotgun (WGS) entry which is preliminary data.</text>
</comment>
<organism evidence="1 2">
    <name type="scientific">Paraburkholderia lacunae</name>
    <dbReference type="NCBI Taxonomy" id="2211104"/>
    <lineage>
        <taxon>Bacteria</taxon>
        <taxon>Pseudomonadati</taxon>
        <taxon>Pseudomonadota</taxon>
        <taxon>Betaproteobacteria</taxon>
        <taxon>Burkholderiales</taxon>
        <taxon>Burkholderiaceae</taxon>
        <taxon>Paraburkholderia</taxon>
    </lineage>
</organism>
<evidence type="ECO:0000313" key="1">
    <source>
        <dbReference type="EMBL" id="RDJ98701.1"/>
    </source>
</evidence>